<dbReference type="EMBL" id="OV121132">
    <property type="protein sequence ID" value="CAH0546424.1"/>
    <property type="molecule type" value="Genomic_DNA"/>
</dbReference>
<reference evidence="1" key="1">
    <citation type="submission" date="2021-12" db="EMBL/GenBank/DDBJ databases">
        <authorList>
            <person name="King R."/>
        </authorList>
    </citation>
    <scope>NUCLEOTIDE SEQUENCE</scope>
</reference>
<evidence type="ECO:0000313" key="1">
    <source>
        <dbReference type="EMBL" id="CAH0546424.1"/>
    </source>
</evidence>
<gene>
    <name evidence="1" type="ORF">MELIAE_LOCUS595</name>
</gene>
<proteinExistence type="predicted"/>
<keyword evidence="2" id="KW-1185">Reference proteome</keyword>
<evidence type="ECO:0000313" key="2">
    <source>
        <dbReference type="Proteomes" id="UP001154078"/>
    </source>
</evidence>
<dbReference type="AlphaFoldDB" id="A0A9P0AR11"/>
<dbReference type="Proteomes" id="UP001154078">
    <property type="component" value="Chromosome 1"/>
</dbReference>
<protein>
    <submittedName>
        <fullName evidence="1">Uncharacterized protein</fullName>
    </submittedName>
</protein>
<name>A0A9P0AR11_BRAAE</name>
<organism evidence="1 2">
    <name type="scientific">Brassicogethes aeneus</name>
    <name type="common">Rape pollen beetle</name>
    <name type="synonym">Meligethes aeneus</name>
    <dbReference type="NCBI Taxonomy" id="1431903"/>
    <lineage>
        <taxon>Eukaryota</taxon>
        <taxon>Metazoa</taxon>
        <taxon>Ecdysozoa</taxon>
        <taxon>Arthropoda</taxon>
        <taxon>Hexapoda</taxon>
        <taxon>Insecta</taxon>
        <taxon>Pterygota</taxon>
        <taxon>Neoptera</taxon>
        <taxon>Endopterygota</taxon>
        <taxon>Coleoptera</taxon>
        <taxon>Polyphaga</taxon>
        <taxon>Cucujiformia</taxon>
        <taxon>Nitidulidae</taxon>
        <taxon>Meligethinae</taxon>
        <taxon>Brassicogethes</taxon>
    </lineage>
</organism>
<sequence>MGCASSSPLIEGGKNLVEAAKDTANDAVAKGGQALHDYSAFFRTSDFGRYISLTLGRSMDVHWISCDNLRHPFGVLHSCAVWVVKDRFP</sequence>
<accession>A0A9P0AR11</accession>
<dbReference type="OrthoDB" id="6752967at2759"/>